<dbReference type="RefSeq" id="WP_196192027.1">
    <property type="nucleotide sequence ID" value="NZ_JADPRT010000001.1"/>
</dbReference>
<protein>
    <submittedName>
        <fullName evidence="8">Response regulator transcription factor</fullName>
    </submittedName>
</protein>
<dbReference type="PANTHER" id="PTHR43214">
    <property type="entry name" value="TWO-COMPONENT RESPONSE REGULATOR"/>
    <property type="match status" value="1"/>
</dbReference>
<dbReference type="Pfam" id="PF00072">
    <property type="entry name" value="Response_reg"/>
    <property type="match status" value="1"/>
</dbReference>
<evidence type="ECO:0000256" key="5">
    <source>
        <dbReference type="PROSITE-ProRule" id="PRU00169"/>
    </source>
</evidence>
<dbReference type="SMART" id="SM00421">
    <property type="entry name" value="HTH_LUXR"/>
    <property type="match status" value="1"/>
</dbReference>
<dbReference type="Pfam" id="PF00196">
    <property type="entry name" value="GerE"/>
    <property type="match status" value="1"/>
</dbReference>
<dbReference type="SMART" id="SM00448">
    <property type="entry name" value="REC"/>
    <property type="match status" value="1"/>
</dbReference>
<dbReference type="InterPro" id="IPR058245">
    <property type="entry name" value="NreC/VraR/RcsB-like_REC"/>
</dbReference>
<dbReference type="PROSITE" id="PS50043">
    <property type="entry name" value="HTH_LUXR_2"/>
    <property type="match status" value="1"/>
</dbReference>
<dbReference type="CDD" id="cd06170">
    <property type="entry name" value="LuxR_C_like"/>
    <property type="match status" value="1"/>
</dbReference>
<sequence>MSRTTQQDRPIRVVVADDHPLYREGVRRSLTQSGRVEVVAEAETGRTALAAIREHQPDVALIDYKMPDLDGIAVVHAVVRDELPTRVVLLSAFEDSGLVFKALQEGAAGYLLKDSSRDEIVDAVAQAAAGRSVVPPHLTDGLAAEIHARREVDAPVLSAREHEVLELFAQGRSVPEAAAALFLSPSTVKSHVQHLYAKLGVSDRAAAVAEAIRRGLLE</sequence>
<dbReference type="GO" id="GO:0000160">
    <property type="term" value="P:phosphorelay signal transduction system"/>
    <property type="evidence" value="ECO:0007669"/>
    <property type="project" value="InterPro"/>
</dbReference>
<keyword evidence="1 5" id="KW-0597">Phosphoprotein</keyword>
<keyword evidence="3" id="KW-0238">DNA-binding</keyword>
<dbReference type="AlphaFoldDB" id="A0A931B199"/>
<evidence type="ECO:0000256" key="2">
    <source>
        <dbReference type="ARBA" id="ARBA00023015"/>
    </source>
</evidence>
<reference evidence="8" key="1">
    <citation type="submission" date="2020-11" db="EMBL/GenBank/DDBJ databases">
        <title>Isolation and identification of active actinomycetes.</title>
        <authorList>
            <person name="Yu B."/>
        </authorList>
    </citation>
    <scope>NUCLEOTIDE SEQUENCE</scope>
    <source>
        <strain evidence="8">NEAU-YB345</strain>
    </source>
</reference>
<dbReference type="InterPro" id="IPR000792">
    <property type="entry name" value="Tscrpt_reg_LuxR_C"/>
</dbReference>
<evidence type="ECO:0000256" key="4">
    <source>
        <dbReference type="ARBA" id="ARBA00023163"/>
    </source>
</evidence>
<dbReference type="SUPFAM" id="SSF52172">
    <property type="entry name" value="CheY-like"/>
    <property type="match status" value="1"/>
</dbReference>
<organism evidence="8 9">
    <name type="scientific">Streptacidiphilus fuscans</name>
    <dbReference type="NCBI Taxonomy" id="2789292"/>
    <lineage>
        <taxon>Bacteria</taxon>
        <taxon>Bacillati</taxon>
        <taxon>Actinomycetota</taxon>
        <taxon>Actinomycetes</taxon>
        <taxon>Kitasatosporales</taxon>
        <taxon>Streptomycetaceae</taxon>
        <taxon>Streptacidiphilus</taxon>
    </lineage>
</organism>
<feature type="domain" description="Response regulatory" evidence="7">
    <location>
        <begin position="12"/>
        <end position="128"/>
    </location>
</feature>
<dbReference type="PANTHER" id="PTHR43214:SF24">
    <property type="entry name" value="TRANSCRIPTIONAL REGULATORY PROTEIN NARL-RELATED"/>
    <property type="match status" value="1"/>
</dbReference>
<feature type="domain" description="HTH luxR-type" evidence="6">
    <location>
        <begin position="150"/>
        <end position="215"/>
    </location>
</feature>
<dbReference type="PRINTS" id="PR00038">
    <property type="entry name" value="HTHLUXR"/>
</dbReference>
<dbReference type="Proteomes" id="UP000657385">
    <property type="component" value="Unassembled WGS sequence"/>
</dbReference>
<dbReference type="GO" id="GO:0006355">
    <property type="term" value="P:regulation of DNA-templated transcription"/>
    <property type="evidence" value="ECO:0007669"/>
    <property type="project" value="InterPro"/>
</dbReference>
<evidence type="ECO:0000313" key="9">
    <source>
        <dbReference type="Proteomes" id="UP000657385"/>
    </source>
</evidence>
<dbReference type="CDD" id="cd17535">
    <property type="entry name" value="REC_NarL-like"/>
    <property type="match status" value="1"/>
</dbReference>
<evidence type="ECO:0000259" key="6">
    <source>
        <dbReference type="PROSITE" id="PS50043"/>
    </source>
</evidence>
<evidence type="ECO:0000259" key="7">
    <source>
        <dbReference type="PROSITE" id="PS50110"/>
    </source>
</evidence>
<dbReference type="PROSITE" id="PS50110">
    <property type="entry name" value="RESPONSE_REGULATORY"/>
    <property type="match status" value="1"/>
</dbReference>
<dbReference type="InterPro" id="IPR016032">
    <property type="entry name" value="Sig_transdc_resp-reg_C-effctor"/>
</dbReference>
<evidence type="ECO:0000256" key="3">
    <source>
        <dbReference type="ARBA" id="ARBA00023125"/>
    </source>
</evidence>
<keyword evidence="2" id="KW-0805">Transcription regulation</keyword>
<keyword evidence="4" id="KW-0804">Transcription</keyword>
<dbReference type="EMBL" id="JADPRT010000001">
    <property type="protein sequence ID" value="MBF9066852.1"/>
    <property type="molecule type" value="Genomic_DNA"/>
</dbReference>
<dbReference type="InterPro" id="IPR011006">
    <property type="entry name" value="CheY-like_superfamily"/>
</dbReference>
<dbReference type="InterPro" id="IPR039420">
    <property type="entry name" value="WalR-like"/>
</dbReference>
<name>A0A931B199_9ACTN</name>
<comment type="caution">
    <text evidence="8">The sequence shown here is derived from an EMBL/GenBank/DDBJ whole genome shotgun (WGS) entry which is preliminary data.</text>
</comment>
<dbReference type="GO" id="GO:0003677">
    <property type="term" value="F:DNA binding"/>
    <property type="evidence" value="ECO:0007669"/>
    <property type="project" value="UniProtKB-KW"/>
</dbReference>
<feature type="modified residue" description="4-aspartylphosphate" evidence="5">
    <location>
        <position position="63"/>
    </location>
</feature>
<keyword evidence="9" id="KW-1185">Reference proteome</keyword>
<gene>
    <name evidence="8" type="ORF">I2501_02210</name>
</gene>
<evidence type="ECO:0000256" key="1">
    <source>
        <dbReference type="ARBA" id="ARBA00022553"/>
    </source>
</evidence>
<dbReference type="SUPFAM" id="SSF46894">
    <property type="entry name" value="C-terminal effector domain of the bipartite response regulators"/>
    <property type="match status" value="1"/>
</dbReference>
<evidence type="ECO:0000313" key="8">
    <source>
        <dbReference type="EMBL" id="MBF9066852.1"/>
    </source>
</evidence>
<dbReference type="InterPro" id="IPR001789">
    <property type="entry name" value="Sig_transdc_resp-reg_receiver"/>
</dbReference>
<proteinExistence type="predicted"/>
<dbReference type="Gene3D" id="3.40.50.2300">
    <property type="match status" value="1"/>
</dbReference>
<accession>A0A931B199</accession>